<dbReference type="GO" id="GO:0003677">
    <property type="term" value="F:DNA binding"/>
    <property type="evidence" value="ECO:0007669"/>
    <property type="project" value="UniProtKB-KW"/>
</dbReference>
<keyword evidence="2" id="KW-0805">Transcription regulation</keyword>
<evidence type="ECO:0000256" key="1">
    <source>
        <dbReference type="ARBA" id="ARBA00004123"/>
    </source>
</evidence>
<dbReference type="InterPro" id="IPR003441">
    <property type="entry name" value="NAC-dom"/>
</dbReference>
<protein>
    <recommendedName>
        <fullName evidence="7">NAC domain-containing protein</fullName>
    </recommendedName>
</protein>
<feature type="region of interest" description="Disordered" evidence="6">
    <location>
        <begin position="69"/>
        <end position="91"/>
    </location>
</feature>
<name>A0A5C7IRL3_9ROSI</name>
<accession>A0A5C7IRL3</accession>
<evidence type="ECO:0000256" key="5">
    <source>
        <dbReference type="ARBA" id="ARBA00023242"/>
    </source>
</evidence>
<dbReference type="PROSITE" id="PS51005">
    <property type="entry name" value="NAC"/>
    <property type="match status" value="1"/>
</dbReference>
<evidence type="ECO:0000256" key="4">
    <source>
        <dbReference type="ARBA" id="ARBA00023163"/>
    </source>
</evidence>
<keyword evidence="9" id="KW-1185">Reference proteome</keyword>
<feature type="region of interest" description="Disordered" evidence="6">
    <location>
        <begin position="118"/>
        <end position="141"/>
    </location>
</feature>
<evidence type="ECO:0000259" key="7">
    <source>
        <dbReference type="PROSITE" id="PS51005"/>
    </source>
</evidence>
<keyword evidence="4" id="KW-0804">Transcription</keyword>
<sequence>MQENTRFSRRLGAVGFRFRPSDEELLAFYLYTKIARMELPPQYDTLTLIRDCDLYGELEPWQIWEYYKGEDNNNKDDHDDEEEEEEEEEEDMFFFTKLKKKSANGLRISRTVGCGGGAWQSEDTAKKIPPPSSSSSSSTENALGFKKRFRYENKSNPEHDGDWIMIEYSLDPSLVESPHDQPNDYVLCRIKKNNVNAGKKKRKRDQEDQDYQVQVNNIAEEDRQVYEEIDHGDSQSELLGLMTTNFWNHDYNPQISSFEGKKKSIIYI</sequence>
<dbReference type="GO" id="GO:0006355">
    <property type="term" value="P:regulation of DNA-templated transcription"/>
    <property type="evidence" value="ECO:0007669"/>
    <property type="project" value="InterPro"/>
</dbReference>
<comment type="caution">
    <text evidence="8">The sequence shown here is derived from an EMBL/GenBank/DDBJ whole genome shotgun (WGS) entry which is preliminary data.</text>
</comment>
<evidence type="ECO:0000313" key="9">
    <source>
        <dbReference type="Proteomes" id="UP000323000"/>
    </source>
</evidence>
<proteinExistence type="predicted"/>
<dbReference type="OrthoDB" id="774757at2759"/>
<keyword evidence="5" id="KW-0539">Nucleus</keyword>
<dbReference type="PANTHER" id="PTHR31989">
    <property type="entry name" value="NAC DOMAIN-CONTAINING PROTEIN 82-RELATED"/>
    <property type="match status" value="1"/>
</dbReference>
<dbReference type="SUPFAM" id="SSF101941">
    <property type="entry name" value="NAC domain"/>
    <property type="match status" value="1"/>
</dbReference>
<dbReference type="Proteomes" id="UP000323000">
    <property type="component" value="Chromosome 2"/>
</dbReference>
<evidence type="ECO:0000313" key="8">
    <source>
        <dbReference type="EMBL" id="TXG70972.1"/>
    </source>
</evidence>
<keyword evidence="3" id="KW-0238">DNA-binding</keyword>
<feature type="domain" description="NAC" evidence="7">
    <location>
        <begin position="12"/>
        <end position="193"/>
    </location>
</feature>
<dbReference type="Pfam" id="PF02365">
    <property type="entry name" value="NAM"/>
    <property type="match status" value="1"/>
</dbReference>
<dbReference type="Gene3D" id="2.170.150.80">
    <property type="entry name" value="NAC domain"/>
    <property type="match status" value="1"/>
</dbReference>
<evidence type="ECO:0000256" key="6">
    <source>
        <dbReference type="SAM" id="MobiDB-lite"/>
    </source>
</evidence>
<comment type="subcellular location">
    <subcellularLocation>
        <location evidence="1">Nucleus</location>
    </subcellularLocation>
</comment>
<gene>
    <name evidence="8" type="ORF">EZV62_005907</name>
</gene>
<dbReference type="GO" id="GO:0005634">
    <property type="term" value="C:nucleus"/>
    <property type="evidence" value="ECO:0007669"/>
    <property type="project" value="UniProtKB-SubCell"/>
</dbReference>
<dbReference type="EMBL" id="VAHF01000002">
    <property type="protein sequence ID" value="TXG70972.1"/>
    <property type="molecule type" value="Genomic_DNA"/>
</dbReference>
<evidence type="ECO:0000256" key="2">
    <source>
        <dbReference type="ARBA" id="ARBA00023015"/>
    </source>
</evidence>
<reference evidence="9" key="1">
    <citation type="journal article" date="2019" name="Gigascience">
        <title>De novo genome assembly of the endangered Acer yangbiense, a plant species with extremely small populations endemic to Yunnan Province, China.</title>
        <authorList>
            <person name="Yang J."/>
            <person name="Wariss H.M."/>
            <person name="Tao L."/>
            <person name="Zhang R."/>
            <person name="Yun Q."/>
            <person name="Hollingsworth P."/>
            <person name="Dao Z."/>
            <person name="Luo G."/>
            <person name="Guo H."/>
            <person name="Ma Y."/>
            <person name="Sun W."/>
        </authorList>
    </citation>
    <scope>NUCLEOTIDE SEQUENCE [LARGE SCALE GENOMIC DNA]</scope>
    <source>
        <strain evidence="9">cv. Malutang</strain>
    </source>
</reference>
<dbReference type="InterPro" id="IPR036093">
    <property type="entry name" value="NAC_dom_sf"/>
</dbReference>
<dbReference type="AlphaFoldDB" id="A0A5C7IRL3"/>
<feature type="compositionally biased region" description="Acidic residues" evidence="6">
    <location>
        <begin position="78"/>
        <end position="91"/>
    </location>
</feature>
<evidence type="ECO:0000256" key="3">
    <source>
        <dbReference type="ARBA" id="ARBA00023125"/>
    </source>
</evidence>
<organism evidence="8 9">
    <name type="scientific">Acer yangbiense</name>
    <dbReference type="NCBI Taxonomy" id="1000413"/>
    <lineage>
        <taxon>Eukaryota</taxon>
        <taxon>Viridiplantae</taxon>
        <taxon>Streptophyta</taxon>
        <taxon>Embryophyta</taxon>
        <taxon>Tracheophyta</taxon>
        <taxon>Spermatophyta</taxon>
        <taxon>Magnoliopsida</taxon>
        <taxon>eudicotyledons</taxon>
        <taxon>Gunneridae</taxon>
        <taxon>Pentapetalae</taxon>
        <taxon>rosids</taxon>
        <taxon>malvids</taxon>
        <taxon>Sapindales</taxon>
        <taxon>Sapindaceae</taxon>
        <taxon>Hippocastanoideae</taxon>
        <taxon>Acereae</taxon>
        <taxon>Acer</taxon>
    </lineage>
</organism>